<keyword evidence="3" id="KW-1185">Reference proteome</keyword>
<dbReference type="InParanoid" id="I7LVG0"/>
<dbReference type="Proteomes" id="UP000009168">
    <property type="component" value="Unassembled WGS sequence"/>
</dbReference>
<reference evidence="3" key="1">
    <citation type="journal article" date="2006" name="PLoS Biol.">
        <title>Macronuclear genome sequence of the ciliate Tetrahymena thermophila, a model eukaryote.</title>
        <authorList>
            <person name="Eisen J.A."/>
            <person name="Coyne R.S."/>
            <person name="Wu M."/>
            <person name="Wu D."/>
            <person name="Thiagarajan M."/>
            <person name="Wortman J.R."/>
            <person name="Badger J.H."/>
            <person name="Ren Q."/>
            <person name="Amedeo P."/>
            <person name="Jones K.M."/>
            <person name="Tallon L.J."/>
            <person name="Delcher A.L."/>
            <person name="Salzberg S.L."/>
            <person name="Silva J.C."/>
            <person name="Haas B.J."/>
            <person name="Majoros W.H."/>
            <person name="Farzad M."/>
            <person name="Carlton J.M."/>
            <person name="Smith R.K. Jr."/>
            <person name="Garg J."/>
            <person name="Pearlman R.E."/>
            <person name="Karrer K.M."/>
            <person name="Sun L."/>
            <person name="Manning G."/>
            <person name="Elde N.C."/>
            <person name="Turkewitz A.P."/>
            <person name="Asai D.J."/>
            <person name="Wilkes D.E."/>
            <person name="Wang Y."/>
            <person name="Cai H."/>
            <person name="Collins K."/>
            <person name="Stewart B.A."/>
            <person name="Lee S.R."/>
            <person name="Wilamowska K."/>
            <person name="Weinberg Z."/>
            <person name="Ruzzo W.L."/>
            <person name="Wloga D."/>
            <person name="Gaertig J."/>
            <person name="Frankel J."/>
            <person name="Tsao C.-C."/>
            <person name="Gorovsky M.A."/>
            <person name="Keeling P.J."/>
            <person name="Waller R.F."/>
            <person name="Patron N.J."/>
            <person name="Cherry J.M."/>
            <person name="Stover N.A."/>
            <person name="Krieger C.J."/>
            <person name="del Toro C."/>
            <person name="Ryder H.F."/>
            <person name="Williamson S.C."/>
            <person name="Barbeau R.A."/>
            <person name="Hamilton E.P."/>
            <person name="Orias E."/>
        </authorList>
    </citation>
    <scope>NUCLEOTIDE SEQUENCE [LARGE SCALE GENOMIC DNA]</scope>
    <source>
        <strain evidence="3">SB210</strain>
    </source>
</reference>
<feature type="transmembrane region" description="Helical" evidence="1">
    <location>
        <begin position="302"/>
        <end position="322"/>
    </location>
</feature>
<accession>I7LVG0</accession>
<protein>
    <submittedName>
        <fullName evidence="2">Transmembrane protein, putative</fullName>
    </submittedName>
</protein>
<feature type="transmembrane region" description="Helical" evidence="1">
    <location>
        <begin position="160"/>
        <end position="180"/>
    </location>
</feature>
<name>I7LVG0_TETTS</name>
<sequence>MAKNSNSYIADDIYRWGWRNNRYYIQHDYPYDGFDIKTYLGNAISSCSQLENTGFSTEEVVKQLSLIYIIQSCKTYNFGTGDNCLSLDSLVVENWSSLYTNQIVSLVLLGVYYLANIVFTVLIEKKLKEITIIALAGCILAIVSSKHISDLQIQTGIQTAIIILSSLIILVALINSLIWFYTRNQRWQRIAIIILLMISICGIGGIIVGNIIITNMQQFCGYYIQHNYPYDDYDIKTSLDDAISSCSKLEINGYSTDEVVKQLSIIFIIKSFKTYDFGTGANCLSLDSLVVENWSSLYTNQIVSLALLGVYYLANIIFTALIHKKLKEITNQNGFLQNNY</sequence>
<proteinExistence type="predicted"/>
<keyword evidence="1" id="KW-1133">Transmembrane helix</keyword>
<organism evidence="2 3">
    <name type="scientific">Tetrahymena thermophila (strain SB210)</name>
    <dbReference type="NCBI Taxonomy" id="312017"/>
    <lineage>
        <taxon>Eukaryota</taxon>
        <taxon>Sar</taxon>
        <taxon>Alveolata</taxon>
        <taxon>Ciliophora</taxon>
        <taxon>Intramacronucleata</taxon>
        <taxon>Oligohymenophorea</taxon>
        <taxon>Hymenostomatida</taxon>
        <taxon>Tetrahymenina</taxon>
        <taxon>Tetrahymenidae</taxon>
        <taxon>Tetrahymena</taxon>
    </lineage>
</organism>
<dbReference type="AlphaFoldDB" id="I7LVG0"/>
<evidence type="ECO:0000313" key="3">
    <source>
        <dbReference type="Proteomes" id="UP000009168"/>
    </source>
</evidence>
<dbReference type="GeneID" id="7839063"/>
<keyword evidence="1 2" id="KW-0812">Transmembrane</keyword>
<dbReference type="EMBL" id="GG662654">
    <property type="protein sequence ID" value="EAR98159.2"/>
    <property type="molecule type" value="Genomic_DNA"/>
</dbReference>
<evidence type="ECO:0000313" key="2">
    <source>
        <dbReference type="EMBL" id="EAR98159.2"/>
    </source>
</evidence>
<dbReference type="KEGG" id="tet:TTHERM_00343580"/>
<keyword evidence="1" id="KW-0472">Membrane</keyword>
<dbReference type="RefSeq" id="XP_001018404.2">
    <property type="nucleotide sequence ID" value="XM_001018404.2"/>
</dbReference>
<gene>
    <name evidence="2" type="ORF">TTHERM_00343580</name>
</gene>
<feature type="transmembrane region" description="Helical" evidence="1">
    <location>
        <begin position="103"/>
        <end position="123"/>
    </location>
</feature>
<evidence type="ECO:0000256" key="1">
    <source>
        <dbReference type="SAM" id="Phobius"/>
    </source>
</evidence>
<feature type="transmembrane region" description="Helical" evidence="1">
    <location>
        <begin position="192"/>
        <end position="213"/>
    </location>
</feature>